<dbReference type="PANTHER" id="PTHR30287">
    <property type="entry name" value="MEMBRANE COMPONENT OF PREDICTED ABC SUPERFAMILY METABOLITE UPTAKE TRANSPORTER"/>
    <property type="match status" value="1"/>
</dbReference>
<dbReference type="OrthoDB" id="9780560at2"/>
<dbReference type="Proteomes" id="UP000285970">
    <property type="component" value="Unassembled WGS sequence"/>
</dbReference>
<organism evidence="8 9">
    <name type="scientific">Microbacterium enclense</name>
    <dbReference type="NCBI Taxonomy" id="993073"/>
    <lineage>
        <taxon>Bacteria</taxon>
        <taxon>Bacillati</taxon>
        <taxon>Actinomycetota</taxon>
        <taxon>Actinomycetes</taxon>
        <taxon>Micrococcales</taxon>
        <taxon>Microbacteriaceae</taxon>
        <taxon>Microbacterium</taxon>
    </lineage>
</organism>
<sequence length="460" mass="47055">MGASILVAAISSAFGTLLIATTGFIGAWLLSDPYLAGGETVTAVVAILSTLLIAVAMYVAAVVTTNTFATVVAGRTRQIALVRLIGASARSERRRVARQGLVVGIIGAVIGVISGTAAAALLLEGARIAWSLDVDYPLLQPALLAPPVIVALTTWASAWVGSRRVLDVSPLEAISGAVERNTREAASGRARRVTAATLFVGGTLVLAAGVAVGLMSPLGVVIAFLGGILSFTGLILGASMIMPLVLRTTGRLFGPSAEARLAAQNALRYPERSSRTAIGVVIGVTLVTMFAVAAQSARELLIRSGGGEPPQQLLSLMDTFAAIMTALVAVSAAIAAVGLVNLLTIGVIQRRRELGLLRTLGFSKPQIRRMVLLEAVHLIVTSVTLGLLLGVLYGWAGAQALLGSVGVPPAFTSPTFVAPAVPWLTVALVVASTAILTVAASVAPTRLATAAMPMQALADD</sequence>
<keyword evidence="2" id="KW-1003">Cell membrane</keyword>
<feature type="transmembrane region" description="Helical" evidence="6">
    <location>
        <begin position="7"/>
        <end position="31"/>
    </location>
</feature>
<feature type="transmembrane region" description="Helical" evidence="6">
    <location>
        <begin position="320"/>
        <end position="349"/>
    </location>
</feature>
<feature type="transmembrane region" description="Helical" evidence="6">
    <location>
        <begin position="277"/>
        <end position="297"/>
    </location>
</feature>
<dbReference type="PANTHER" id="PTHR30287:SF2">
    <property type="entry name" value="BLL1001 PROTEIN"/>
    <property type="match status" value="1"/>
</dbReference>
<feature type="transmembrane region" description="Helical" evidence="6">
    <location>
        <begin position="100"/>
        <end position="123"/>
    </location>
</feature>
<feature type="transmembrane region" description="Helical" evidence="6">
    <location>
        <begin position="370"/>
        <end position="396"/>
    </location>
</feature>
<gene>
    <name evidence="8" type="ORF">D8Y23_15840</name>
</gene>
<proteinExistence type="predicted"/>
<evidence type="ECO:0000256" key="6">
    <source>
        <dbReference type="SAM" id="Phobius"/>
    </source>
</evidence>
<feature type="domain" description="ABC3 transporter permease C-terminal" evidence="7">
    <location>
        <begin position="327"/>
        <end position="448"/>
    </location>
</feature>
<accession>A0A443J5E8</accession>
<evidence type="ECO:0000256" key="3">
    <source>
        <dbReference type="ARBA" id="ARBA00022692"/>
    </source>
</evidence>
<name>A0A443J5E8_9MICO</name>
<reference evidence="8 9" key="1">
    <citation type="journal article" date="2018" name="Front. Microbiol.">
        <title>Novel Insights Into Bacterial Dimethylsulfoniopropionate Catabolism in the East China Sea.</title>
        <authorList>
            <person name="Liu J."/>
            <person name="Liu J."/>
            <person name="Zhang S.H."/>
            <person name="Liang J."/>
            <person name="Lin H."/>
            <person name="Song D."/>
            <person name="Yang G.P."/>
            <person name="Todd J.D."/>
            <person name="Zhang X.H."/>
        </authorList>
    </citation>
    <scope>NUCLEOTIDE SEQUENCE [LARGE SCALE GENOMIC DNA]</scope>
    <source>
        <strain evidence="8 9">ZYFD042</strain>
    </source>
</reference>
<evidence type="ECO:0000313" key="9">
    <source>
        <dbReference type="Proteomes" id="UP000285970"/>
    </source>
</evidence>
<keyword evidence="5 6" id="KW-0472">Membrane</keyword>
<dbReference type="AlphaFoldDB" id="A0A443J5E8"/>
<feature type="domain" description="ABC3 transporter permease C-terminal" evidence="7">
    <location>
        <begin position="51"/>
        <end position="163"/>
    </location>
</feature>
<feature type="transmembrane region" description="Helical" evidence="6">
    <location>
        <begin position="193"/>
        <end position="215"/>
    </location>
</feature>
<feature type="transmembrane region" description="Helical" evidence="6">
    <location>
        <begin position="143"/>
        <end position="161"/>
    </location>
</feature>
<evidence type="ECO:0000256" key="4">
    <source>
        <dbReference type="ARBA" id="ARBA00022989"/>
    </source>
</evidence>
<evidence type="ECO:0000256" key="2">
    <source>
        <dbReference type="ARBA" id="ARBA00022475"/>
    </source>
</evidence>
<evidence type="ECO:0000313" key="8">
    <source>
        <dbReference type="EMBL" id="RWR15677.1"/>
    </source>
</evidence>
<feature type="transmembrane region" description="Helical" evidence="6">
    <location>
        <begin position="43"/>
        <end position="73"/>
    </location>
</feature>
<feature type="transmembrane region" description="Helical" evidence="6">
    <location>
        <begin position="221"/>
        <end position="246"/>
    </location>
</feature>
<dbReference type="GO" id="GO:0005886">
    <property type="term" value="C:plasma membrane"/>
    <property type="evidence" value="ECO:0007669"/>
    <property type="project" value="UniProtKB-SubCell"/>
</dbReference>
<keyword evidence="4 6" id="KW-1133">Transmembrane helix</keyword>
<protein>
    <submittedName>
        <fullName evidence="8">FtsX-like permease family protein</fullName>
    </submittedName>
</protein>
<comment type="caution">
    <text evidence="8">The sequence shown here is derived from an EMBL/GenBank/DDBJ whole genome shotgun (WGS) entry which is preliminary data.</text>
</comment>
<dbReference type="InterPro" id="IPR038766">
    <property type="entry name" value="Membrane_comp_ABC_pdt"/>
</dbReference>
<dbReference type="InterPro" id="IPR003838">
    <property type="entry name" value="ABC3_permease_C"/>
</dbReference>
<evidence type="ECO:0000259" key="7">
    <source>
        <dbReference type="Pfam" id="PF02687"/>
    </source>
</evidence>
<comment type="subcellular location">
    <subcellularLocation>
        <location evidence="1">Cell membrane</location>
        <topology evidence="1">Multi-pass membrane protein</topology>
    </subcellularLocation>
</comment>
<keyword evidence="3 6" id="KW-0812">Transmembrane</keyword>
<feature type="transmembrane region" description="Helical" evidence="6">
    <location>
        <begin position="416"/>
        <end position="443"/>
    </location>
</feature>
<evidence type="ECO:0000256" key="1">
    <source>
        <dbReference type="ARBA" id="ARBA00004651"/>
    </source>
</evidence>
<evidence type="ECO:0000256" key="5">
    <source>
        <dbReference type="ARBA" id="ARBA00023136"/>
    </source>
</evidence>
<dbReference type="Pfam" id="PF02687">
    <property type="entry name" value="FtsX"/>
    <property type="match status" value="2"/>
</dbReference>
<dbReference type="EMBL" id="RBZY01000095">
    <property type="protein sequence ID" value="RWR15677.1"/>
    <property type="molecule type" value="Genomic_DNA"/>
</dbReference>